<name>A0A1I7N9G1_9HYPH</name>
<feature type="region of interest" description="Disordered" evidence="1">
    <location>
        <begin position="503"/>
        <end position="527"/>
    </location>
</feature>
<evidence type="ECO:0000256" key="1">
    <source>
        <dbReference type="SAM" id="MobiDB-lite"/>
    </source>
</evidence>
<dbReference type="RefSeq" id="WP_244542788.1">
    <property type="nucleotide sequence ID" value="NZ_FPCK01000001.1"/>
</dbReference>
<dbReference type="STRING" id="429728.SAMN05216456_1292"/>
<sequence>MNDALAIPIEEQLRAILGRTPTAEELELFRNLRDPKWRIRNLYWIMDKEGNPVRFVPNEVQDKFIEELWYRNVVPKARQRGFSTVAQLMALDRALFEPNQRCALIAQDRVTCEQIFSDKIKFAYDRLPDLVKAMNPVVRSTQSKLVLSNNSTIRCAISVRGGTIQFLHISEYGKICAVAPLKAREIQTGSIPAVDQTGIVIIESTVEGLDGDFTEKVQRAEAVALSGRPLSKMDYRLHFASWWDALEYQTDPASVVISPTDHAYFFRLEAEIGRPIEMEQRAWYVQKRDVEFGGDVEKMWMQYPSTLKEAFNQSTEGKWLAVQLATMRKQQRITKVPYDPSVPVNLFWDLGVDDDIAIWFHQQVGLQDRFIDYIEASGEPYSFFKREVDKRPYVLGTCFLPHDGAHRRPGAELLKTSADMLEEVGFKNIEIIPRIHELIAGIQQLRDAMASYWIDEENCAEGLKHLAGYGKAWSERNGTFTSQVNKNGHQHAADAIRQHAQAKAGGMIRGPRQQTRRPSSRPSAMAV</sequence>
<dbReference type="EMBL" id="FPCK01000001">
    <property type="protein sequence ID" value="SFV31289.1"/>
    <property type="molecule type" value="Genomic_DNA"/>
</dbReference>
<evidence type="ECO:0000313" key="2">
    <source>
        <dbReference type="EMBL" id="SFV31289.1"/>
    </source>
</evidence>
<protein>
    <submittedName>
        <fullName evidence="2">Uncharacterized protein</fullName>
    </submittedName>
</protein>
<dbReference type="InterPro" id="IPR027417">
    <property type="entry name" value="P-loop_NTPase"/>
</dbReference>
<evidence type="ECO:0000313" key="3">
    <source>
        <dbReference type="Proteomes" id="UP000199074"/>
    </source>
</evidence>
<dbReference type="Gene3D" id="3.40.50.300">
    <property type="entry name" value="P-loop containing nucleotide triphosphate hydrolases"/>
    <property type="match status" value="1"/>
</dbReference>
<keyword evidence="3" id="KW-1185">Reference proteome</keyword>
<proteinExistence type="predicted"/>
<gene>
    <name evidence="2" type="ORF">SAMN05216456_1292</name>
</gene>
<accession>A0A1I7N9G1</accession>
<reference evidence="2 3" key="1">
    <citation type="submission" date="2016-10" db="EMBL/GenBank/DDBJ databases">
        <authorList>
            <person name="de Groot N.N."/>
        </authorList>
    </citation>
    <scope>NUCLEOTIDE SEQUENCE [LARGE SCALE GENOMIC DNA]</scope>
    <source>
        <strain evidence="2 3">IPL20</strain>
    </source>
</reference>
<organism evidence="2 3">
    <name type="scientific">Devosia crocina</name>
    <dbReference type="NCBI Taxonomy" id="429728"/>
    <lineage>
        <taxon>Bacteria</taxon>
        <taxon>Pseudomonadati</taxon>
        <taxon>Pseudomonadota</taxon>
        <taxon>Alphaproteobacteria</taxon>
        <taxon>Hyphomicrobiales</taxon>
        <taxon>Devosiaceae</taxon>
        <taxon>Devosia</taxon>
    </lineage>
</organism>
<dbReference type="Proteomes" id="UP000199074">
    <property type="component" value="Unassembled WGS sequence"/>
</dbReference>
<dbReference type="AlphaFoldDB" id="A0A1I7N9G1"/>